<dbReference type="GO" id="GO:0015833">
    <property type="term" value="P:peptide transport"/>
    <property type="evidence" value="ECO:0007669"/>
    <property type="project" value="UniProtKB-KW"/>
</dbReference>
<keyword evidence="12" id="KW-1185">Reference proteome</keyword>
<evidence type="ECO:0000256" key="5">
    <source>
        <dbReference type="ARBA" id="ARBA00022847"/>
    </source>
</evidence>
<comment type="similarity">
    <text evidence="3">Belongs to the major facilitator superfamily. Proton-dependent oligopeptide transporter (POT/PTR) (TC 2.A.17) family.</text>
</comment>
<proteinExistence type="inferred from homology"/>
<organism evidence="11 12">
    <name type="scientific">Synaphobranchus kaupii</name>
    <name type="common">Kaup's arrowtooth eel</name>
    <dbReference type="NCBI Taxonomy" id="118154"/>
    <lineage>
        <taxon>Eukaryota</taxon>
        <taxon>Metazoa</taxon>
        <taxon>Chordata</taxon>
        <taxon>Craniata</taxon>
        <taxon>Vertebrata</taxon>
        <taxon>Euteleostomi</taxon>
        <taxon>Actinopterygii</taxon>
        <taxon>Neopterygii</taxon>
        <taxon>Teleostei</taxon>
        <taxon>Anguilliformes</taxon>
        <taxon>Synaphobranchidae</taxon>
        <taxon>Synaphobranchus</taxon>
    </lineage>
</organism>
<accession>A0A9Q1IR82</accession>
<keyword evidence="4 10" id="KW-0812">Transmembrane</keyword>
<evidence type="ECO:0000256" key="10">
    <source>
        <dbReference type="SAM" id="Phobius"/>
    </source>
</evidence>
<evidence type="ECO:0000256" key="9">
    <source>
        <dbReference type="SAM" id="MobiDB-lite"/>
    </source>
</evidence>
<dbReference type="FunFam" id="1.20.1250.20:FF:000205">
    <property type="entry name" value="Solute carrier family 15 oligopeptide transporter member 1"/>
    <property type="match status" value="1"/>
</dbReference>
<dbReference type="GO" id="GO:0015293">
    <property type="term" value="F:symporter activity"/>
    <property type="evidence" value="ECO:0007669"/>
    <property type="project" value="UniProtKB-KW"/>
</dbReference>
<dbReference type="GO" id="GO:0016324">
    <property type="term" value="C:apical plasma membrane"/>
    <property type="evidence" value="ECO:0007669"/>
    <property type="project" value="UniProtKB-SubCell"/>
</dbReference>
<evidence type="ECO:0000256" key="8">
    <source>
        <dbReference type="ARBA" id="ARBA00023136"/>
    </source>
</evidence>
<gene>
    <name evidence="11" type="ORF">SKAU_G00254010</name>
</gene>
<evidence type="ECO:0000256" key="4">
    <source>
        <dbReference type="ARBA" id="ARBA00022692"/>
    </source>
</evidence>
<protein>
    <recommendedName>
        <fullName evidence="13">Solute carrier family 15 member 1</fullName>
    </recommendedName>
</protein>
<keyword evidence="7 10" id="KW-1133">Transmembrane helix</keyword>
<dbReference type="AlphaFoldDB" id="A0A9Q1IR82"/>
<evidence type="ECO:0000256" key="6">
    <source>
        <dbReference type="ARBA" id="ARBA00022856"/>
    </source>
</evidence>
<comment type="caution">
    <text evidence="11">The sequence shown here is derived from an EMBL/GenBank/DDBJ whole genome shotgun (WGS) entry which is preliminary data.</text>
</comment>
<evidence type="ECO:0000313" key="12">
    <source>
        <dbReference type="Proteomes" id="UP001152622"/>
    </source>
</evidence>
<dbReference type="EMBL" id="JAINUF010000009">
    <property type="protein sequence ID" value="KAJ8350271.1"/>
    <property type="molecule type" value="Genomic_DNA"/>
</dbReference>
<feature type="transmembrane region" description="Helical" evidence="10">
    <location>
        <begin position="207"/>
        <end position="228"/>
    </location>
</feature>
<dbReference type="Pfam" id="PF00854">
    <property type="entry name" value="PTR2"/>
    <property type="match status" value="1"/>
</dbReference>
<comment type="subcellular location">
    <subcellularLocation>
        <location evidence="2">Apical cell membrane</location>
    </subcellularLocation>
    <subcellularLocation>
        <location evidence="1">Membrane</location>
        <topology evidence="1">Multi-pass membrane protein</topology>
    </subcellularLocation>
</comment>
<dbReference type="Gene3D" id="1.20.1250.20">
    <property type="entry name" value="MFS general substrate transporter like domains"/>
    <property type="match status" value="1"/>
</dbReference>
<keyword evidence="6" id="KW-0571">Peptide transport</keyword>
<evidence type="ECO:0000256" key="7">
    <source>
        <dbReference type="ARBA" id="ARBA00022989"/>
    </source>
</evidence>
<dbReference type="PANTHER" id="PTHR11654">
    <property type="entry name" value="OLIGOPEPTIDE TRANSPORTER-RELATED"/>
    <property type="match status" value="1"/>
</dbReference>
<keyword evidence="6" id="KW-0653">Protein transport</keyword>
<feature type="transmembrane region" description="Helical" evidence="10">
    <location>
        <begin position="177"/>
        <end position="195"/>
    </location>
</feature>
<keyword evidence="8 10" id="KW-0472">Membrane</keyword>
<evidence type="ECO:0000256" key="2">
    <source>
        <dbReference type="ARBA" id="ARBA00004221"/>
    </source>
</evidence>
<evidence type="ECO:0000313" key="11">
    <source>
        <dbReference type="EMBL" id="KAJ8350271.1"/>
    </source>
</evidence>
<keyword evidence="5" id="KW-0769">Symport</keyword>
<dbReference type="InterPro" id="IPR000109">
    <property type="entry name" value="POT_fam"/>
</dbReference>
<dbReference type="Proteomes" id="UP001152622">
    <property type="component" value="Chromosome 9"/>
</dbReference>
<evidence type="ECO:0000256" key="1">
    <source>
        <dbReference type="ARBA" id="ARBA00004141"/>
    </source>
</evidence>
<sequence length="277" mass="30997">MKTKISTGENSSIIILEKGIRQTLLIKANTMEQIDDLTAKPEQGYNGIRFVNGLSTTVNVTGTGDFGTIAPSSVSNYTLLHEGTSNFRITNQDGKNCEFSMTFGFGSSYTLVIPSTVQWENCGDSIEAVQDITPNTIHMAWQIPQYFLMTCGEVVFSVTGLEFSYSQAPSNMKSVLQAGWLFTVAVGNIIVLIVAEAVKLPKQWAEYILFAALLMAVCVVFAWMAHFYTYVDPNEIEAQFHRDNFEKDNEKQNMKEEKDSICMEKKDNNEEVKQTKV</sequence>
<dbReference type="InterPro" id="IPR036259">
    <property type="entry name" value="MFS_trans_sf"/>
</dbReference>
<feature type="region of interest" description="Disordered" evidence="9">
    <location>
        <begin position="247"/>
        <end position="277"/>
    </location>
</feature>
<evidence type="ECO:0000256" key="3">
    <source>
        <dbReference type="ARBA" id="ARBA00005982"/>
    </source>
</evidence>
<reference evidence="11" key="1">
    <citation type="journal article" date="2023" name="Science">
        <title>Genome structures resolve the early diversification of teleost fishes.</title>
        <authorList>
            <person name="Parey E."/>
            <person name="Louis A."/>
            <person name="Montfort J."/>
            <person name="Bouchez O."/>
            <person name="Roques C."/>
            <person name="Iampietro C."/>
            <person name="Lluch J."/>
            <person name="Castinel A."/>
            <person name="Donnadieu C."/>
            <person name="Desvignes T."/>
            <person name="Floi Bucao C."/>
            <person name="Jouanno E."/>
            <person name="Wen M."/>
            <person name="Mejri S."/>
            <person name="Dirks R."/>
            <person name="Jansen H."/>
            <person name="Henkel C."/>
            <person name="Chen W.J."/>
            <person name="Zahm M."/>
            <person name="Cabau C."/>
            <person name="Klopp C."/>
            <person name="Thompson A.W."/>
            <person name="Robinson-Rechavi M."/>
            <person name="Braasch I."/>
            <person name="Lecointre G."/>
            <person name="Bobe J."/>
            <person name="Postlethwait J.H."/>
            <person name="Berthelot C."/>
            <person name="Roest Crollius H."/>
            <person name="Guiguen Y."/>
        </authorList>
    </citation>
    <scope>NUCLEOTIDE SEQUENCE</scope>
    <source>
        <strain evidence="11">WJC10195</strain>
    </source>
</reference>
<dbReference type="OrthoDB" id="8926511at2759"/>
<keyword evidence="5" id="KW-0813">Transport</keyword>
<dbReference type="SUPFAM" id="SSF103473">
    <property type="entry name" value="MFS general substrate transporter"/>
    <property type="match status" value="1"/>
</dbReference>
<name>A0A9Q1IR82_SYNKA</name>
<evidence type="ECO:0008006" key="13">
    <source>
        <dbReference type="Google" id="ProtNLM"/>
    </source>
</evidence>